<dbReference type="Gene3D" id="2.115.10.20">
    <property type="entry name" value="Glycosyl hydrolase domain, family 43"/>
    <property type="match status" value="1"/>
</dbReference>
<evidence type="ECO:0000259" key="6">
    <source>
        <dbReference type="SMART" id="SM00458"/>
    </source>
</evidence>
<dbReference type="CDD" id="cd23418">
    <property type="entry name" value="beta-trefoil_Ricin_XLN-like"/>
    <property type="match status" value="1"/>
</dbReference>
<keyword evidence="5" id="KW-0732">Signal</keyword>
<keyword evidence="3 4" id="KW-0326">Glycosidase</keyword>
<dbReference type="CDD" id="cd18821">
    <property type="entry name" value="GH43_Pc3Gal43A-like"/>
    <property type="match status" value="1"/>
</dbReference>
<sequence length="463" mass="48761">MRRRLAWSTTLIAAVLTIAGLLVPAPALSAAATIHPGVLWYDTAGNRLQAHGAGVFKVGSTYYMVGEDKTAGATFTAVACYSSTDLATWTRVGNALSRQSSGDLAAGRIVERPKVLYNSATGQYVMWVHIDNSSYSDARAGVATSPTPCGPYTYRGSSRPLGFESRDIGLFKDDDGTAYLLTEDRAHGLRIDRLSNDYTQAVSTAAVLADLESPAMVKVNGRYLLFASHLTGWSTNDNVYATAGSPSGPWSGFSTFAPSGSRTFDSQTSFVLPVSGSSGTTYVYIGDRWNSNDLNSSLPVWLPLTINGGTASMSTYYDAWTIDTATGTWAAVPSQSFSLVGAQSGRCLDVTGGAAVNGSTAQIYDCNGGGGQKWSLTSAGELRAFGGAKCLDVFDQKTTAGSAVGIWDCNGGVNQKWTLNSNGSVVGVQSNLCLDVNGNQTANGTKVQIWTCNGGANQRWTRS</sequence>
<evidence type="ECO:0000256" key="4">
    <source>
        <dbReference type="RuleBase" id="RU361187"/>
    </source>
</evidence>
<dbReference type="PANTHER" id="PTHR22925">
    <property type="entry name" value="GLYCOSYL HYDROLASE 43 FAMILY MEMBER"/>
    <property type="match status" value="1"/>
</dbReference>
<dbReference type="Gene3D" id="2.80.10.50">
    <property type="match status" value="2"/>
</dbReference>
<reference evidence="7 8" key="1">
    <citation type="submission" date="2021-01" db="EMBL/GenBank/DDBJ databases">
        <title>Whole genome shotgun sequence of Microbispora corallina NBRC 16416.</title>
        <authorList>
            <person name="Komaki H."/>
            <person name="Tamura T."/>
        </authorList>
    </citation>
    <scope>NUCLEOTIDE SEQUENCE [LARGE SCALE GENOMIC DNA]</scope>
    <source>
        <strain evidence="7 8">NBRC 16416</strain>
    </source>
</reference>
<comment type="caution">
    <text evidence="7">The sequence shown here is derived from an EMBL/GenBank/DDBJ whole genome shotgun (WGS) entry which is preliminary data.</text>
</comment>
<feature type="signal peptide" evidence="5">
    <location>
        <begin position="1"/>
        <end position="29"/>
    </location>
</feature>
<organism evidence="7 8">
    <name type="scientific">Microbispora corallina</name>
    <dbReference type="NCBI Taxonomy" id="83302"/>
    <lineage>
        <taxon>Bacteria</taxon>
        <taxon>Bacillati</taxon>
        <taxon>Actinomycetota</taxon>
        <taxon>Actinomycetes</taxon>
        <taxon>Streptosporangiales</taxon>
        <taxon>Streptosporangiaceae</taxon>
        <taxon>Microbispora</taxon>
    </lineage>
</organism>
<keyword evidence="2 4" id="KW-0378">Hydrolase</keyword>
<dbReference type="SMART" id="SM00458">
    <property type="entry name" value="RICIN"/>
    <property type="match status" value="1"/>
</dbReference>
<accession>A0ABQ4G6B6</accession>
<evidence type="ECO:0000256" key="3">
    <source>
        <dbReference type="ARBA" id="ARBA00023295"/>
    </source>
</evidence>
<dbReference type="GO" id="GO:0016787">
    <property type="term" value="F:hydrolase activity"/>
    <property type="evidence" value="ECO:0007669"/>
    <property type="project" value="UniProtKB-KW"/>
</dbReference>
<dbReference type="InterPro" id="IPR035992">
    <property type="entry name" value="Ricin_B-like_lectins"/>
</dbReference>
<dbReference type="Pfam" id="PF04616">
    <property type="entry name" value="Glyco_hydro_43"/>
    <property type="match status" value="1"/>
</dbReference>
<evidence type="ECO:0000313" key="7">
    <source>
        <dbReference type="EMBL" id="GIH42617.1"/>
    </source>
</evidence>
<dbReference type="EMBL" id="BOOC01000031">
    <property type="protein sequence ID" value="GIH42617.1"/>
    <property type="molecule type" value="Genomic_DNA"/>
</dbReference>
<dbReference type="Pfam" id="PF00652">
    <property type="entry name" value="Ricin_B_lectin"/>
    <property type="match status" value="1"/>
</dbReference>
<dbReference type="SUPFAM" id="SSF50370">
    <property type="entry name" value="Ricin B-like lectins"/>
    <property type="match status" value="1"/>
</dbReference>
<dbReference type="SUPFAM" id="SSF75005">
    <property type="entry name" value="Arabinanase/levansucrase/invertase"/>
    <property type="match status" value="1"/>
</dbReference>
<comment type="similarity">
    <text evidence="1 4">Belongs to the glycosyl hydrolase 43 family.</text>
</comment>
<dbReference type="InterPro" id="IPR006710">
    <property type="entry name" value="Glyco_hydro_43"/>
</dbReference>
<feature type="chain" id="PRO_5046495590" evidence="5">
    <location>
        <begin position="30"/>
        <end position="463"/>
    </location>
</feature>
<evidence type="ECO:0000256" key="1">
    <source>
        <dbReference type="ARBA" id="ARBA00009865"/>
    </source>
</evidence>
<dbReference type="InterPro" id="IPR023296">
    <property type="entry name" value="Glyco_hydro_beta-prop_sf"/>
</dbReference>
<dbReference type="InterPro" id="IPR000772">
    <property type="entry name" value="Ricin_B_lectin"/>
</dbReference>
<proteinExistence type="inferred from homology"/>
<dbReference type="Proteomes" id="UP000603904">
    <property type="component" value="Unassembled WGS sequence"/>
</dbReference>
<protein>
    <submittedName>
        <fullName evidence="7">Glycoside hydrolase</fullName>
    </submittedName>
</protein>
<keyword evidence="8" id="KW-1185">Reference proteome</keyword>
<evidence type="ECO:0000256" key="2">
    <source>
        <dbReference type="ARBA" id="ARBA00022801"/>
    </source>
</evidence>
<dbReference type="PROSITE" id="PS50231">
    <property type="entry name" value="RICIN_B_LECTIN"/>
    <property type="match status" value="1"/>
</dbReference>
<dbReference type="RefSeq" id="WP_204059804.1">
    <property type="nucleotide sequence ID" value="NZ_BAAAGP010000006.1"/>
</dbReference>
<dbReference type="PANTHER" id="PTHR22925:SF3">
    <property type="entry name" value="GLYCOSYL HYDROLASE FAMILY PROTEIN 43"/>
    <property type="match status" value="1"/>
</dbReference>
<evidence type="ECO:0000313" key="8">
    <source>
        <dbReference type="Proteomes" id="UP000603904"/>
    </source>
</evidence>
<name>A0ABQ4G6B6_9ACTN</name>
<gene>
    <name evidence="7" type="ORF">Mco01_56170</name>
</gene>
<evidence type="ECO:0000256" key="5">
    <source>
        <dbReference type="SAM" id="SignalP"/>
    </source>
</evidence>
<feature type="domain" description="Ricin B lectin" evidence="6">
    <location>
        <begin position="334"/>
        <end position="463"/>
    </location>
</feature>